<protein>
    <submittedName>
        <fullName evidence="2">Polysaccharide deacetylase family protein</fullName>
    </submittedName>
</protein>
<dbReference type="CDD" id="cd10931">
    <property type="entry name" value="CE4_u7"/>
    <property type="match status" value="1"/>
</dbReference>
<reference evidence="2 3" key="1">
    <citation type="submission" date="2023-09" db="EMBL/GenBank/DDBJ databases">
        <authorList>
            <person name="Rey-Velasco X."/>
        </authorList>
    </citation>
    <scope>NUCLEOTIDE SEQUENCE [LARGE SCALE GENOMIC DNA]</scope>
    <source>
        <strain evidence="2 3">P050</strain>
    </source>
</reference>
<keyword evidence="3" id="KW-1185">Reference proteome</keyword>
<comment type="caution">
    <text evidence="2">The sequence shown here is derived from an EMBL/GenBank/DDBJ whole genome shotgun (WGS) entry which is preliminary data.</text>
</comment>
<dbReference type="Pfam" id="PF23019">
    <property type="entry name" value="DUF7033"/>
    <property type="match status" value="1"/>
</dbReference>
<evidence type="ECO:0000313" key="2">
    <source>
        <dbReference type="EMBL" id="MDT0552595.1"/>
    </source>
</evidence>
<organism evidence="2 3">
    <name type="scientific">Urechidicola vernalis</name>
    <dbReference type="NCBI Taxonomy" id="3075600"/>
    <lineage>
        <taxon>Bacteria</taxon>
        <taxon>Pseudomonadati</taxon>
        <taxon>Bacteroidota</taxon>
        <taxon>Flavobacteriia</taxon>
        <taxon>Flavobacteriales</taxon>
        <taxon>Flavobacteriaceae</taxon>
        <taxon>Urechidicola</taxon>
    </lineage>
</organism>
<feature type="domain" description="DUF7033" evidence="1">
    <location>
        <begin position="63"/>
        <end position="152"/>
    </location>
</feature>
<evidence type="ECO:0000259" key="1">
    <source>
        <dbReference type="Pfam" id="PF23019"/>
    </source>
</evidence>
<proteinExistence type="predicted"/>
<name>A0ABU2Y5Q8_9FLAO</name>
<gene>
    <name evidence="2" type="ORF">RM519_04995</name>
</gene>
<evidence type="ECO:0000313" key="3">
    <source>
        <dbReference type="Proteomes" id="UP001252186"/>
    </source>
</evidence>
<dbReference type="InterPro" id="IPR054297">
    <property type="entry name" value="DUF7033"/>
</dbReference>
<accession>A0ABU2Y5Q8</accession>
<dbReference type="RefSeq" id="WP_311592475.1">
    <property type="nucleotide sequence ID" value="NZ_JAVRHV010000001.1"/>
</dbReference>
<sequence>MDISEFIAHSGPKFSYSKKALGNEIHVRSHELLFEQGINDISINMSSWKEVPCFFMNNPKGLMPFDLFAASFYLISRYEEYLPYVQDSNERFPATESFAFKKGFLQKPLVDIWTFQFKEILENKFPDFSFKEREFEIISTIDVDNVFAYKHKGFVRNLGGFFKDFFTLKIGRLIERTLVLLRLRNDPFDTFDEIISLSKSKRIKTIFFFLIGDYTTYDTNVSSSNNAYRSLIKSMADYVEVGLHPSYYTMKNSDKLKKEKKRLEQIVNQPIQKSRQHYLRVKLPETYQNLIDLDVVEDYSMGYAKEMGFRASTCTPFYFYDLDFEIQTPLKIFPFAIMDAALNDYQGHVPTVAAVKIQEIKNEVEKVNGTFITLFHNESLSENERWKDWKKVYESIFD</sequence>
<dbReference type="EMBL" id="JAVRHV010000001">
    <property type="protein sequence ID" value="MDT0552595.1"/>
    <property type="molecule type" value="Genomic_DNA"/>
</dbReference>
<dbReference type="Proteomes" id="UP001252186">
    <property type="component" value="Unassembled WGS sequence"/>
</dbReference>